<accession>A0ABW8NHZ2</accession>
<keyword evidence="3" id="KW-1185">Reference proteome</keyword>
<dbReference type="PANTHER" id="PTHR35894:SF7">
    <property type="entry name" value="GENERAL SECRETION PATHWAY PROTEIN A-RELATED"/>
    <property type="match status" value="1"/>
</dbReference>
<dbReference type="InterPro" id="IPR027417">
    <property type="entry name" value="P-loop_NTPase"/>
</dbReference>
<proteinExistence type="predicted"/>
<feature type="domain" description="AAA+ ATPase" evidence="1">
    <location>
        <begin position="42"/>
        <end position="186"/>
    </location>
</feature>
<dbReference type="Pfam" id="PF13401">
    <property type="entry name" value="AAA_22"/>
    <property type="match status" value="1"/>
</dbReference>
<gene>
    <name evidence="2" type="ORF">WG929_09150</name>
</gene>
<evidence type="ECO:0000259" key="1">
    <source>
        <dbReference type="SMART" id="SM00382"/>
    </source>
</evidence>
<dbReference type="InterPro" id="IPR049945">
    <property type="entry name" value="AAA_22"/>
</dbReference>
<dbReference type="SUPFAM" id="SSF47090">
    <property type="entry name" value="PGBD-like"/>
    <property type="match status" value="1"/>
</dbReference>
<dbReference type="CDD" id="cd00009">
    <property type="entry name" value="AAA"/>
    <property type="match status" value="1"/>
</dbReference>
<organism evidence="2 3">
    <name type="scientific">Oceanobacter antarcticus</name>
    <dbReference type="NCBI Taxonomy" id="3133425"/>
    <lineage>
        <taxon>Bacteria</taxon>
        <taxon>Pseudomonadati</taxon>
        <taxon>Pseudomonadota</taxon>
        <taxon>Gammaproteobacteria</taxon>
        <taxon>Oceanospirillales</taxon>
        <taxon>Oceanospirillaceae</taxon>
        <taxon>Oceanobacter</taxon>
    </lineage>
</organism>
<sequence>MYLDHFSLDRFPFTIAPDPAFLFPSEGHQEALAHLHYALTGHGGLVCLTGEVGTGKTTLCRVFLEQTPADIKTAYLFNPQLSQRELLQALCDELGITYASDASQQALYQRLNRALLDWYAEGKRVICVIDEAQAMPVPSLEQIRLLTNLETSDNKLLTLILVGQPELREVLMRHELRQLNQRITARYHLKHLSQTETYAYLRHRLITAGCERQVFGEAAAKIIWQGCGGVPRLINSVADRALLGAYARGDADVNGTVARQALAEVLGGANEPSKERPGAVFSAKILWRLLGAVMLLLVIVGWQWASPSSWRMAVAEWIAPTSPVTSSQLAMSAAPSVVDLEQAIPSSDTAAATPAPSDPVVDERQLAAEDLSRAMGLEAGNCRQLSEAGWQCLWVAWPYSQLKPLRYQAAVYHEGRWQQLTDVDASRLLPTRVVKALVIWQAPSGYRGLIRPGGVSEVVSWVRTQLGVEWHGDWQRIGPTSSSTPAAGPDPAFYDPLLAHAVAQFQVSQGLTADRIIGPQTLLYLQRRAYQAQQEAK</sequence>
<protein>
    <submittedName>
        <fullName evidence="2">AAA family ATPase</fullName>
    </submittedName>
</protein>
<comment type="caution">
    <text evidence="2">The sequence shown here is derived from an EMBL/GenBank/DDBJ whole genome shotgun (WGS) entry which is preliminary data.</text>
</comment>
<dbReference type="Proteomes" id="UP001620597">
    <property type="component" value="Unassembled WGS sequence"/>
</dbReference>
<evidence type="ECO:0000313" key="3">
    <source>
        <dbReference type="Proteomes" id="UP001620597"/>
    </source>
</evidence>
<dbReference type="RefSeq" id="WP_416205790.1">
    <property type="nucleotide sequence ID" value="NZ_JBBKTX010000009.1"/>
</dbReference>
<dbReference type="InterPro" id="IPR036366">
    <property type="entry name" value="PGBDSf"/>
</dbReference>
<dbReference type="InterPro" id="IPR052026">
    <property type="entry name" value="ExeA_AAA_ATPase_DNA-bind"/>
</dbReference>
<dbReference type="Gene3D" id="1.10.101.10">
    <property type="entry name" value="PGBD-like superfamily/PGBD"/>
    <property type="match status" value="1"/>
</dbReference>
<dbReference type="PANTHER" id="PTHR35894">
    <property type="entry name" value="GENERAL SECRETION PATHWAY PROTEIN A-RELATED"/>
    <property type="match status" value="1"/>
</dbReference>
<dbReference type="InterPro" id="IPR003593">
    <property type="entry name" value="AAA+_ATPase"/>
</dbReference>
<evidence type="ECO:0000313" key="2">
    <source>
        <dbReference type="EMBL" id="MFK4752570.1"/>
    </source>
</evidence>
<dbReference type="InterPro" id="IPR036365">
    <property type="entry name" value="PGBD-like_sf"/>
</dbReference>
<dbReference type="Gene3D" id="3.40.50.300">
    <property type="entry name" value="P-loop containing nucleotide triphosphate hydrolases"/>
    <property type="match status" value="1"/>
</dbReference>
<dbReference type="EMBL" id="JBBKTX010000009">
    <property type="protein sequence ID" value="MFK4752570.1"/>
    <property type="molecule type" value="Genomic_DNA"/>
</dbReference>
<reference evidence="2 3" key="1">
    <citation type="submission" date="2024-03" db="EMBL/GenBank/DDBJ databases">
        <title>High-quality draft genome sequence of Oceanobacter sp. wDCs-4.</title>
        <authorList>
            <person name="Dong C."/>
        </authorList>
    </citation>
    <scope>NUCLEOTIDE SEQUENCE [LARGE SCALE GENOMIC DNA]</scope>
    <source>
        <strain evidence="3">wDCs-4</strain>
    </source>
</reference>
<dbReference type="SMART" id="SM00382">
    <property type="entry name" value="AAA"/>
    <property type="match status" value="1"/>
</dbReference>
<name>A0ABW8NHZ2_9GAMM</name>
<dbReference type="SUPFAM" id="SSF52540">
    <property type="entry name" value="P-loop containing nucleoside triphosphate hydrolases"/>
    <property type="match status" value="1"/>
</dbReference>